<name>A0AAE1BPV1_PETCI</name>
<proteinExistence type="predicted"/>
<protein>
    <submittedName>
        <fullName evidence="1">Uncharacterized protein</fullName>
    </submittedName>
</protein>
<gene>
    <name evidence="1" type="ORF">Pcinc_040310</name>
</gene>
<comment type="caution">
    <text evidence="1">The sequence shown here is derived from an EMBL/GenBank/DDBJ whole genome shotgun (WGS) entry which is preliminary data.</text>
</comment>
<dbReference type="Proteomes" id="UP001286313">
    <property type="component" value="Unassembled WGS sequence"/>
</dbReference>
<evidence type="ECO:0000313" key="1">
    <source>
        <dbReference type="EMBL" id="KAK3853129.1"/>
    </source>
</evidence>
<keyword evidence="2" id="KW-1185">Reference proteome</keyword>
<reference evidence="1" key="1">
    <citation type="submission" date="2023-10" db="EMBL/GenBank/DDBJ databases">
        <title>Genome assemblies of two species of porcelain crab, Petrolisthes cinctipes and Petrolisthes manimaculis (Anomura: Porcellanidae).</title>
        <authorList>
            <person name="Angst P."/>
        </authorList>
    </citation>
    <scope>NUCLEOTIDE SEQUENCE</scope>
    <source>
        <strain evidence="1">PB745_01</strain>
        <tissue evidence="1">Gill</tissue>
    </source>
</reference>
<evidence type="ECO:0000313" key="2">
    <source>
        <dbReference type="Proteomes" id="UP001286313"/>
    </source>
</evidence>
<accession>A0AAE1BPV1</accession>
<sequence length="110" mass="12237">MLQWFRCGSGSGVGVVQVWKCVRCGSGSGVEVVQVWKWFRCGSVSDVAVVQVWQWFRCGSGSDVEVVQWAVFGPWVSPLWFRADHVGQWSLKGQGGHGIGLDRRTRVTSH</sequence>
<dbReference type="EMBL" id="JAWQEG010007084">
    <property type="protein sequence ID" value="KAK3853129.1"/>
    <property type="molecule type" value="Genomic_DNA"/>
</dbReference>
<organism evidence="1 2">
    <name type="scientific">Petrolisthes cinctipes</name>
    <name type="common">Flat porcelain crab</name>
    <dbReference type="NCBI Taxonomy" id="88211"/>
    <lineage>
        <taxon>Eukaryota</taxon>
        <taxon>Metazoa</taxon>
        <taxon>Ecdysozoa</taxon>
        <taxon>Arthropoda</taxon>
        <taxon>Crustacea</taxon>
        <taxon>Multicrustacea</taxon>
        <taxon>Malacostraca</taxon>
        <taxon>Eumalacostraca</taxon>
        <taxon>Eucarida</taxon>
        <taxon>Decapoda</taxon>
        <taxon>Pleocyemata</taxon>
        <taxon>Anomura</taxon>
        <taxon>Galatheoidea</taxon>
        <taxon>Porcellanidae</taxon>
        <taxon>Petrolisthes</taxon>
    </lineage>
</organism>
<dbReference type="AlphaFoldDB" id="A0AAE1BPV1"/>